<evidence type="ECO:0000256" key="2">
    <source>
        <dbReference type="SAM" id="Phobius"/>
    </source>
</evidence>
<dbReference type="Proteomes" id="UP001235760">
    <property type="component" value="Unassembled WGS sequence"/>
</dbReference>
<feature type="transmembrane region" description="Helical" evidence="2">
    <location>
        <begin position="12"/>
        <end position="32"/>
    </location>
</feature>
<keyword evidence="2" id="KW-1133">Transmembrane helix</keyword>
<keyword evidence="2" id="KW-0812">Transmembrane</keyword>
<dbReference type="EMBL" id="JAUZEE010000002">
    <property type="protein sequence ID" value="MDP4300071.1"/>
    <property type="molecule type" value="Genomic_DNA"/>
</dbReference>
<evidence type="ECO:0000313" key="3">
    <source>
        <dbReference type="EMBL" id="MDP4300071.1"/>
    </source>
</evidence>
<evidence type="ECO:0000256" key="1">
    <source>
        <dbReference type="SAM" id="MobiDB-lite"/>
    </source>
</evidence>
<keyword evidence="4" id="KW-1185">Reference proteome</keyword>
<protein>
    <recommendedName>
        <fullName evidence="5">Prepilin-type N-terminal cleavage/methylation domain-containing protein</fullName>
    </recommendedName>
</protein>
<dbReference type="RefSeq" id="WP_305748620.1">
    <property type="nucleotide sequence ID" value="NZ_JAUZEE010000002.1"/>
</dbReference>
<sequence>MAPERRVRPAGIGLVEVLVALLVLSVALGALMRLQTLMETGAELDRQRVEALALAQSLHEDLRAGLSIDATEPGDAAPVSPFLLSHEDRPADPAGMPELRDRRTVLGWTDRLGVAQTLALHTLMNARPAHEARLSALALLARAPAMLDVAGRPLARPRQALIPRSAVPLGDGRSAWQPHKDLPEVWLIDDASGAVVARCGGLTTRPSTVAEASDCVAYGGQLLGGVVRFATDLAHPGPAEAENPLSAALPMGFEMRPATASASAPETRCEHDAPASVPDPAVLSAPGVVRYLCVVATSGTSLTWSGRLEIVPVGWTIGSVDSLPPDAPARRVCRYSADHDHDGRIGNAEHPAIYLAVDGPLGDQNFLVVLAGAECPRDTASGPPGSAAMSWVDHSTVRHQPP</sequence>
<keyword evidence="2" id="KW-0472">Membrane</keyword>
<evidence type="ECO:0000313" key="4">
    <source>
        <dbReference type="Proteomes" id="UP001235760"/>
    </source>
</evidence>
<feature type="region of interest" description="Disordered" evidence="1">
    <location>
        <begin position="379"/>
        <end position="402"/>
    </location>
</feature>
<evidence type="ECO:0008006" key="5">
    <source>
        <dbReference type="Google" id="ProtNLM"/>
    </source>
</evidence>
<proteinExistence type="predicted"/>
<reference evidence="3 4" key="1">
    <citation type="submission" date="2023-08" db="EMBL/GenBank/DDBJ databases">
        <authorList>
            <person name="Roldan D.M."/>
            <person name="Menes R.J."/>
        </authorList>
    </citation>
    <scope>NUCLEOTIDE SEQUENCE [LARGE SCALE GENOMIC DNA]</scope>
    <source>
        <strain evidence="3 4">CCM 2812</strain>
    </source>
</reference>
<name>A0ABT9G100_LEPDI</name>
<accession>A0ABT9G100</accession>
<comment type="caution">
    <text evidence="3">The sequence shown here is derived from an EMBL/GenBank/DDBJ whole genome shotgun (WGS) entry which is preliminary data.</text>
</comment>
<gene>
    <name evidence="3" type="ORF">Q8X39_05445</name>
</gene>
<organism evidence="3 4">
    <name type="scientific">Leptothrix discophora</name>
    <dbReference type="NCBI Taxonomy" id="89"/>
    <lineage>
        <taxon>Bacteria</taxon>
        <taxon>Pseudomonadati</taxon>
        <taxon>Pseudomonadota</taxon>
        <taxon>Betaproteobacteria</taxon>
        <taxon>Burkholderiales</taxon>
        <taxon>Sphaerotilaceae</taxon>
        <taxon>Leptothrix</taxon>
    </lineage>
</organism>